<organism evidence="3 4">
    <name type="scientific">Ceratopteris richardii</name>
    <name type="common">Triangle waterfern</name>
    <dbReference type="NCBI Taxonomy" id="49495"/>
    <lineage>
        <taxon>Eukaryota</taxon>
        <taxon>Viridiplantae</taxon>
        <taxon>Streptophyta</taxon>
        <taxon>Embryophyta</taxon>
        <taxon>Tracheophyta</taxon>
        <taxon>Polypodiopsida</taxon>
        <taxon>Polypodiidae</taxon>
        <taxon>Polypodiales</taxon>
        <taxon>Pteridineae</taxon>
        <taxon>Pteridaceae</taxon>
        <taxon>Parkerioideae</taxon>
        <taxon>Ceratopteris</taxon>
    </lineage>
</organism>
<dbReference type="Pfam" id="PF00201">
    <property type="entry name" value="UDPGT"/>
    <property type="match status" value="1"/>
</dbReference>
<dbReference type="Proteomes" id="UP000825935">
    <property type="component" value="Chromosome 12"/>
</dbReference>
<keyword evidence="4" id="KW-1185">Reference proteome</keyword>
<dbReference type="PANTHER" id="PTHR11926:SF774">
    <property type="entry name" value="UDP-GLYCOSYLTRANSFERASE 85A1-RELATED"/>
    <property type="match status" value="1"/>
</dbReference>
<evidence type="ECO:0008006" key="5">
    <source>
        <dbReference type="Google" id="ProtNLM"/>
    </source>
</evidence>
<dbReference type="AlphaFoldDB" id="A0A8T2TQ97"/>
<accession>A0A8T2TQ97</accession>
<dbReference type="EMBL" id="CM035417">
    <property type="protein sequence ID" value="KAH7423594.1"/>
    <property type="molecule type" value="Genomic_DNA"/>
</dbReference>
<evidence type="ECO:0000256" key="1">
    <source>
        <dbReference type="ARBA" id="ARBA00009995"/>
    </source>
</evidence>
<proteinExistence type="inferred from homology"/>
<evidence type="ECO:0000313" key="4">
    <source>
        <dbReference type="Proteomes" id="UP000825935"/>
    </source>
</evidence>
<keyword evidence="2" id="KW-0808">Transferase</keyword>
<dbReference type="OMA" id="FERIHEC"/>
<evidence type="ECO:0000256" key="2">
    <source>
        <dbReference type="ARBA" id="ARBA00022679"/>
    </source>
</evidence>
<protein>
    <recommendedName>
        <fullName evidence="5">Glycosyltransferase</fullName>
    </recommendedName>
</protein>
<evidence type="ECO:0000313" key="3">
    <source>
        <dbReference type="EMBL" id="KAH7423594.1"/>
    </source>
</evidence>
<dbReference type="InterPro" id="IPR002213">
    <property type="entry name" value="UDP_glucos_trans"/>
</dbReference>
<dbReference type="FunFam" id="3.40.50.2000:FF:000237">
    <property type="entry name" value="Glycosyltransferase"/>
    <property type="match status" value="1"/>
</dbReference>
<dbReference type="GO" id="GO:0008194">
    <property type="term" value="F:UDP-glycosyltransferase activity"/>
    <property type="evidence" value="ECO:0007669"/>
    <property type="project" value="InterPro"/>
</dbReference>
<comment type="caution">
    <text evidence="3">The sequence shown here is derived from an EMBL/GenBank/DDBJ whole genome shotgun (WGS) entry which is preliminary data.</text>
</comment>
<dbReference type="Gene3D" id="3.40.50.2000">
    <property type="entry name" value="Glycogen Phosphorylase B"/>
    <property type="match status" value="2"/>
</dbReference>
<dbReference type="PANTHER" id="PTHR11926">
    <property type="entry name" value="GLUCOSYL/GLUCURONOSYL TRANSFERASES"/>
    <property type="match status" value="1"/>
</dbReference>
<reference evidence="3" key="1">
    <citation type="submission" date="2021-08" db="EMBL/GenBank/DDBJ databases">
        <title>WGS assembly of Ceratopteris richardii.</title>
        <authorList>
            <person name="Marchant D.B."/>
            <person name="Chen G."/>
            <person name="Jenkins J."/>
            <person name="Shu S."/>
            <person name="Leebens-Mack J."/>
            <person name="Grimwood J."/>
            <person name="Schmutz J."/>
            <person name="Soltis P."/>
            <person name="Soltis D."/>
            <person name="Chen Z.-H."/>
        </authorList>
    </citation>
    <scope>NUCLEOTIDE SEQUENCE</scope>
    <source>
        <strain evidence="3">Whitten #5841</strain>
        <tissue evidence="3">Leaf</tissue>
    </source>
</reference>
<dbReference type="CDD" id="cd03784">
    <property type="entry name" value="GT1_Gtf-like"/>
    <property type="match status" value="1"/>
</dbReference>
<name>A0A8T2TQ97_CERRI</name>
<gene>
    <name evidence="3" type="ORF">KP509_12G062800</name>
</gene>
<sequence length="494" mass="56135">MTDSLPNPLDNPCTFVKESSHQQLPHLIVLSFPMQGHITPLFQLSHQLARAGPFRITFVVSDHTFSRLSHSSVAASATCPSYPRRSDDATEPHIRIVSIPDGLPAHHERDRSFFDQEQAMRGMQLPVQELLWKLQSDRESAVHFIVSDVFVTWSREVANRFKLPLLSFYTANATSCSVLYHGKTLMEEGIIPFKATDWAPPLRPHEFPPSMQTSDINSPHFRFSLSMFERIHECAGIVLNTVYDLEPRVVDALRERMAVFTIGPLLLPIGEEDVLPIEPVINFWEEDECEKWLSEQARESVLYVAFGSISTHTEEQFREMAMGLEECEQPFLWVVRKDALDGNMLQKALPEGYMNRIKGRGLIVSWAPQIRVLVHPSVGGFMTHCGWNSILENLSIAGVPMICWPQGADQMVNQRLFVDEWKVGLEVRSGSEGLVHRREVAEVVQHILCSEDGKECRRRALDWKRKLRKAVQEGGTTAVSLDRLVQTIQALSHR</sequence>
<dbReference type="SUPFAM" id="SSF53756">
    <property type="entry name" value="UDP-Glycosyltransferase/glycogen phosphorylase"/>
    <property type="match status" value="1"/>
</dbReference>
<dbReference type="OrthoDB" id="5835829at2759"/>
<comment type="similarity">
    <text evidence="1">Belongs to the UDP-glycosyltransferase family.</text>
</comment>